<comment type="caution">
    <text evidence="2">The sequence shown here is derived from an EMBL/GenBank/DDBJ whole genome shotgun (WGS) entry which is preliminary data.</text>
</comment>
<evidence type="ECO:0000256" key="1">
    <source>
        <dbReference type="SAM" id="MobiDB-lite"/>
    </source>
</evidence>
<dbReference type="OrthoDB" id="545882at2759"/>
<dbReference type="AlphaFoldDB" id="A0A835W3L2"/>
<sequence>MGPPYESGALIRTGRFLSPEELKVALLESQAGAVLLGGSGAFRTDGTTQLGVRKLVSQLRGMVYHSDWLPSPALTGAAAGPAATAPAAAAAAVAAGGAAAGAAASGGGVSVSGSGDQMGATVCVPVWYCRRGEDDPVAMLVEYVRAHTTQQQRLAIRAMVGVGATTGAAGRGGVMGGSGSEGGPGAGNPAAG</sequence>
<dbReference type="EMBL" id="JAEHOC010000008">
    <property type="protein sequence ID" value="KAG2439332.1"/>
    <property type="molecule type" value="Genomic_DNA"/>
</dbReference>
<evidence type="ECO:0000313" key="3">
    <source>
        <dbReference type="Proteomes" id="UP000650467"/>
    </source>
</evidence>
<keyword evidence="3" id="KW-1185">Reference proteome</keyword>
<organism evidence="2 3">
    <name type="scientific">Chlamydomonas incerta</name>
    <dbReference type="NCBI Taxonomy" id="51695"/>
    <lineage>
        <taxon>Eukaryota</taxon>
        <taxon>Viridiplantae</taxon>
        <taxon>Chlorophyta</taxon>
        <taxon>core chlorophytes</taxon>
        <taxon>Chlorophyceae</taxon>
        <taxon>CS clade</taxon>
        <taxon>Chlamydomonadales</taxon>
        <taxon>Chlamydomonadaceae</taxon>
        <taxon>Chlamydomonas</taxon>
    </lineage>
</organism>
<protein>
    <submittedName>
        <fullName evidence="2">Uncharacterized protein</fullName>
    </submittedName>
</protein>
<gene>
    <name evidence="2" type="ORF">HXX76_004691</name>
</gene>
<feature type="region of interest" description="Disordered" evidence="1">
    <location>
        <begin position="170"/>
        <end position="192"/>
    </location>
</feature>
<feature type="compositionally biased region" description="Gly residues" evidence="1">
    <location>
        <begin position="170"/>
        <end position="186"/>
    </location>
</feature>
<dbReference type="Proteomes" id="UP000650467">
    <property type="component" value="Unassembled WGS sequence"/>
</dbReference>
<accession>A0A835W3L2</accession>
<evidence type="ECO:0000313" key="2">
    <source>
        <dbReference type="EMBL" id="KAG2439332.1"/>
    </source>
</evidence>
<proteinExistence type="predicted"/>
<reference evidence="2" key="1">
    <citation type="journal article" date="2020" name="bioRxiv">
        <title>Comparative genomics of Chlamydomonas.</title>
        <authorList>
            <person name="Craig R.J."/>
            <person name="Hasan A.R."/>
            <person name="Ness R.W."/>
            <person name="Keightley P.D."/>
        </authorList>
    </citation>
    <scope>NUCLEOTIDE SEQUENCE</scope>
    <source>
        <strain evidence="2">SAG 7.73</strain>
    </source>
</reference>
<name>A0A835W3L2_CHLIN</name>